<accession>A0ABD6ATE3</accession>
<gene>
    <name evidence="1" type="ORF">ACFSBT_04495</name>
</gene>
<dbReference type="RefSeq" id="WP_250872512.1">
    <property type="nucleotide sequence ID" value="NZ_JALXFV010000002.1"/>
</dbReference>
<dbReference type="InterPro" id="IPR009959">
    <property type="entry name" value="Cyclase_SnoaL-like"/>
</dbReference>
<evidence type="ECO:0000313" key="2">
    <source>
        <dbReference type="Proteomes" id="UP001597187"/>
    </source>
</evidence>
<name>A0ABD6ATE3_9EURY</name>
<comment type="caution">
    <text evidence="1">The sequence shown here is derived from an EMBL/GenBank/DDBJ whole genome shotgun (WGS) entry which is preliminary data.</text>
</comment>
<dbReference type="AlphaFoldDB" id="A0ABD6ATE3"/>
<dbReference type="Pfam" id="PF07366">
    <property type="entry name" value="SnoaL"/>
    <property type="match status" value="1"/>
</dbReference>
<dbReference type="Gene3D" id="3.10.450.50">
    <property type="match status" value="1"/>
</dbReference>
<dbReference type="PANTHER" id="PTHR38436">
    <property type="entry name" value="POLYKETIDE CYCLASE SNOAL-LIKE DOMAIN"/>
    <property type="match status" value="1"/>
</dbReference>
<dbReference type="PANTHER" id="PTHR38436:SF1">
    <property type="entry name" value="ESTER CYCLASE"/>
    <property type="match status" value="1"/>
</dbReference>
<protein>
    <submittedName>
        <fullName evidence="1">Ester cyclase</fullName>
    </submittedName>
</protein>
<sequence>MATPNENKEVVRRYYEVAFNEGRIDLLDELIAKSVVNHDPISDETLTPEEARGFEGFVRHVEAARAAFPDAMVTIEEMLAEDDKVLVRFTFEGTNEGPFAGFEPTGNHVKGSNMVLMRLADGMIVERWEESDNLEFLQQLGILPSSEDLIKTVA</sequence>
<evidence type="ECO:0000313" key="1">
    <source>
        <dbReference type="EMBL" id="MFD1512538.1"/>
    </source>
</evidence>
<reference evidence="1 2" key="1">
    <citation type="journal article" date="2019" name="Int. J. Syst. Evol. Microbiol.">
        <title>The Global Catalogue of Microorganisms (GCM) 10K type strain sequencing project: providing services to taxonomists for standard genome sequencing and annotation.</title>
        <authorList>
            <consortium name="The Broad Institute Genomics Platform"/>
            <consortium name="The Broad Institute Genome Sequencing Center for Infectious Disease"/>
            <person name="Wu L."/>
            <person name="Ma J."/>
        </authorList>
    </citation>
    <scope>NUCLEOTIDE SEQUENCE [LARGE SCALE GENOMIC DNA]</scope>
    <source>
        <strain evidence="1 2">CGMCC 1.12563</strain>
    </source>
</reference>
<dbReference type="EMBL" id="JBHUDC010000002">
    <property type="protein sequence ID" value="MFD1512538.1"/>
    <property type="molecule type" value="Genomic_DNA"/>
</dbReference>
<dbReference type="SUPFAM" id="SSF54427">
    <property type="entry name" value="NTF2-like"/>
    <property type="match status" value="1"/>
</dbReference>
<dbReference type="Proteomes" id="UP001597187">
    <property type="component" value="Unassembled WGS sequence"/>
</dbReference>
<keyword evidence="2" id="KW-1185">Reference proteome</keyword>
<proteinExistence type="predicted"/>
<dbReference type="InterPro" id="IPR032710">
    <property type="entry name" value="NTF2-like_dom_sf"/>
</dbReference>
<organism evidence="1 2">
    <name type="scientific">Halomarina rubra</name>
    <dbReference type="NCBI Taxonomy" id="2071873"/>
    <lineage>
        <taxon>Archaea</taxon>
        <taxon>Methanobacteriati</taxon>
        <taxon>Methanobacteriota</taxon>
        <taxon>Stenosarchaea group</taxon>
        <taxon>Halobacteria</taxon>
        <taxon>Halobacteriales</taxon>
        <taxon>Natronomonadaceae</taxon>
        <taxon>Halomarina</taxon>
    </lineage>
</organism>